<keyword evidence="3 6" id="KW-0378">Hydrolase</keyword>
<dbReference type="Pfam" id="PF02897">
    <property type="entry name" value="Peptidase_S9_N"/>
    <property type="match status" value="1"/>
</dbReference>
<evidence type="ECO:0000259" key="9">
    <source>
        <dbReference type="Pfam" id="PF02897"/>
    </source>
</evidence>
<dbReference type="SUPFAM" id="SSF50993">
    <property type="entry name" value="Peptidase/esterase 'gauge' domain"/>
    <property type="match status" value="1"/>
</dbReference>
<keyword evidence="11" id="KW-1185">Reference proteome</keyword>
<dbReference type="Pfam" id="PF00326">
    <property type="entry name" value="Peptidase_S9"/>
    <property type="match status" value="1"/>
</dbReference>
<gene>
    <name evidence="10" type="ORF">CSSPJE1EN1_LOCUS3692</name>
</gene>
<dbReference type="PANTHER" id="PTHR11757:SF19">
    <property type="entry name" value="PROLYL ENDOPEPTIDASE-LIKE"/>
    <property type="match status" value="1"/>
</dbReference>
<dbReference type="InterPro" id="IPR001375">
    <property type="entry name" value="Peptidase_S9_cat"/>
</dbReference>
<comment type="function">
    <text evidence="5">Serine peptidase whose precise substrate specificity remains unclear. Does not cleave peptides after a arginine or lysine residue. Regulates trans-Golgi network morphology and sorting by regulating the membrane binding of the AP-1 complex. May play a role in the regulation of synaptic vesicle exocytosis.</text>
</comment>
<reference evidence="10" key="1">
    <citation type="submission" date="2024-02" db="EMBL/GenBank/DDBJ databases">
        <authorList>
            <consortium name="ELIXIR-Norway"/>
            <consortium name="Elixir Norway"/>
        </authorList>
    </citation>
    <scope>NUCLEOTIDE SEQUENCE</scope>
</reference>
<evidence type="ECO:0000256" key="4">
    <source>
        <dbReference type="ARBA" id="ARBA00022825"/>
    </source>
</evidence>
<feature type="domain" description="Peptidase S9A N-terminal" evidence="9">
    <location>
        <begin position="20"/>
        <end position="123"/>
    </location>
</feature>
<dbReference type="Proteomes" id="UP001497444">
    <property type="component" value="Chromosome 11"/>
</dbReference>
<dbReference type="EC" id="3.4.21.-" evidence="6"/>
<evidence type="ECO:0000259" key="8">
    <source>
        <dbReference type="Pfam" id="PF00326"/>
    </source>
</evidence>
<evidence type="ECO:0000256" key="6">
    <source>
        <dbReference type="RuleBase" id="RU368024"/>
    </source>
</evidence>
<evidence type="ECO:0000256" key="1">
    <source>
        <dbReference type="ARBA" id="ARBA00005228"/>
    </source>
</evidence>
<comment type="similarity">
    <text evidence="1 6">Belongs to the peptidase S9A family.</text>
</comment>
<protein>
    <recommendedName>
        <fullName evidence="6">Prolyl endopeptidase</fullName>
        <ecNumber evidence="6">3.4.21.-</ecNumber>
    </recommendedName>
</protein>
<keyword evidence="2 6" id="KW-0645">Protease</keyword>
<dbReference type="InterPro" id="IPR029058">
    <property type="entry name" value="AB_hydrolase_fold"/>
</dbReference>
<dbReference type="Gene3D" id="3.40.50.1820">
    <property type="entry name" value="alpha/beta hydrolase"/>
    <property type="match status" value="1"/>
</dbReference>
<dbReference type="InterPro" id="IPR002470">
    <property type="entry name" value="Peptidase_S9A"/>
</dbReference>
<dbReference type="Gene3D" id="2.130.10.120">
    <property type="entry name" value="Prolyl oligopeptidase, N-terminal domain"/>
    <property type="match status" value="1"/>
</dbReference>
<name>A0ABP0VUP2_9BRYO</name>
<dbReference type="SUPFAM" id="SSF53474">
    <property type="entry name" value="alpha/beta-Hydrolases"/>
    <property type="match status" value="1"/>
</dbReference>
<evidence type="ECO:0000256" key="2">
    <source>
        <dbReference type="ARBA" id="ARBA00022670"/>
    </source>
</evidence>
<feature type="region of interest" description="Disordered" evidence="7">
    <location>
        <begin position="441"/>
        <end position="468"/>
    </location>
</feature>
<keyword evidence="4 6" id="KW-0720">Serine protease</keyword>
<evidence type="ECO:0000313" key="10">
    <source>
        <dbReference type="EMBL" id="CAK9258214.1"/>
    </source>
</evidence>
<organism evidence="10 11">
    <name type="scientific">Sphagnum jensenii</name>
    <dbReference type="NCBI Taxonomy" id="128206"/>
    <lineage>
        <taxon>Eukaryota</taxon>
        <taxon>Viridiplantae</taxon>
        <taxon>Streptophyta</taxon>
        <taxon>Embryophyta</taxon>
        <taxon>Bryophyta</taxon>
        <taxon>Sphagnophytina</taxon>
        <taxon>Sphagnopsida</taxon>
        <taxon>Sphagnales</taxon>
        <taxon>Sphagnaceae</taxon>
        <taxon>Sphagnum</taxon>
    </lineage>
</organism>
<dbReference type="PANTHER" id="PTHR11757">
    <property type="entry name" value="PROTEASE FAMILY S9A OLIGOPEPTIDASE"/>
    <property type="match status" value="1"/>
</dbReference>
<dbReference type="InterPro" id="IPR023302">
    <property type="entry name" value="Pept_S9A_N"/>
</dbReference>
<evidence type="ECO:0000313" key="11">
    <source>
        <dbReference type="Proteomes" id="UP001497444"/>
    </source>
</evidence>
<dbReference type="EMBL" id="OZ020106">
    <property type="protein sequence ID" value="CAK9258214.1"/>
    <property type="molecule type" value="Genomic_DNA"/>
</dbReference>
<dbReference type="SUPFAM" id="SSF103657">
    <property type="entry name" value="BAR/IMD domain-like"/>
    <property type="match status" value="1"/>
</dbReference>
<dbReference type="InterPro" id="IPR051543">
    <property type="entry name" value="Serine_Peptidase_S9A"/>
</dbReference>
<evidence type="ECO:0000256" key="5">
    <source>
        <dbReference type="ARBA" id="ARBA00045448"/>
    </source>
</evidence>
<accession>A0ABP0VUP2</accession>
<dbReference type="PRINTS" id="PR00862">
    <property type="entry name" value="PROLIGOPTASE"/>
</dbReference>
<dbReference type="InterPro" id="IPR027267">
    <property type="entry name" value="AH/BAR_dom_sf"/>
</dbReference>
<evidence type="ECO:0000256" key="7">
    <source>
        <dbReference type="SAM" id="MobiDB-lite"/>
    </source>
</evidence>
<proteinExistence type="inferred from homology"/>
<feature type="domain" description="Peptidase S9 prolyl oligopeptidase catalytic" evidence="8">
    <location>
        <begin position="228"/>
        <end position="317"/>
    </location>
</feature>
<evidence type="ECO:0000256" key="3">
    <source>
        <dbReference type="ARBA" id="ARBA00022801"/>
    </source>
</evidence>
<sequence>MILNTRECNVPFTWCSDHLKKQEVVAVEDGVSIEDMDIFHKHLVLYERRQGLPSVQVLDLPLSNFHKARGRRLALPQQVCTVTPGANQDFFSSTLRTTVASPTMPEAVFNYDLVTGEATLLQQEEFIERNESTVCPAFCSESSSNQDKKPPMSSASQKYIVENGGRDLLDLSNLYVCERVLVPSTDEVKVPLTLIYHHKFKRNGSNPALLIGYGAYSEVLETDWCSDRLSLLNRGWVLAFAHVRGGGELGKSWHHAGRLMKKANSIQDFLACATYLLDYKYAHQTRLAAWGISAGGLLVGAAINMCPNLFNAVILKVADPLRAMVMGPPLEDARHLTQRYERLRQEADAQATEVGRKQLRNKEIGGNADNTLKLQAAEQKMGELASAMAVLGKEAAAAMTAVEAQQQRLTLQRLIAMVEAEHSYHQRVAEILDQLHAQMVSERQRSESSSTPGGNAAAADMYMPPPFI</sequence>